<dbReference type="AlphaFoldDB" id="A0A6N4X6Y9"/>
<reference evidence="1 2" key="1">
    <citation type="submission" date="2020-01" db="EMBL/GenBank/DDBJ databases">
        <authorList>
            <person name="Rodrigo-Torres L."/>
            <person name="Arahal R. D."/>
            <person name="Lucena T."/>
        </authorList>
    </citation>
    <scope>NUCLEOTIDE SEQUENCE [LARGE SCALE GENOMIC DNA]</scope>
    <source>
        <strain evidence="1 2">CECT 9293</strain>
    </source>
</reference>
<dbReference type="EMBL" id="CACVBR010000009">
    <property type="protein sequence ID" value="CAA7195194.1"/>
    <property type="molecule type" value="Genomic_DNA"/>
</dbReference>
<gene>
    <name evidence="1" type="ORF">CHRY9293_01425</name>
</gene>
<protein>
    <submittedName>
        <fullName evidence="1">Uncharacterized protein</fullName>
    </submittedName>
</protein>
<proteinExistence type="predicted"/>
<dbReference type="RefSeq" id="WP_162032352.1">
    <property type="nucleotide sequence ID" value="NZ_CACVBR010000009.1"/>
</dbReference>
<evidence type="ECO:0000313" key="2">
    <source>
        <dbReference type="Proteomes" id="UP000445144"/>
    </source>
</evidence>
<sequence length="62" mass="7202">MNIHVAEVNLYDPVEMYFGGDFVFKHPNVIKVNNYYQRNPVDGVLKWVNDPFTGSPVRGKFQ</sequence>
<evidence type="ECO:0000313" key="1">
    <source>
        <dbReference type="EMBL" id="CAA7195194.1"/>
    </source>
</evidence>
<accession>A0A6N4X6Y9</accession>
<dbReference type="Proteomes" id="UP000445144">
    <property type="component" value="Unassembled WGS sequence"/>
</dbReference>
<organism evidence="1 2">
    <name type="scientific">Chryseobacterium potabilaquae</name>
    <dbReference type="NCBI Taxonomy" id="2675057"/>
    <lineage>
        <taxon>Bacteria</taxon>
        <taxon>Pseudomonadati</taxon>
        <taxon>Bacteroidota</taxon>
        <taxon>Flavobacteriia</taxon>
        <taxon>Flavobacteriales</taxon>
        <taxon>Weeksellaceae</taxon>
        <taxon>Chryseobacterium group</taxon>
        <taxon>Chryseobacterium</taxon>
    </lineage>
</organism>
<keyword evidence="2" id="KW-1185">Reference proteome</keyword>
<name>A0A6N4X6Y9_9FLAO</name>